<dbReference type="RefSeq" id="WP_132244587.1">
    <property type="nucleotide sequence ID" value="NZ_SLWV01000009.1"/>
</dbReference>
<evidence type="ECO:0008006" key="3">
    <source>
        <dbReference type="Google" id="ProtNLM"/>
    </source>
</evidence>
<dbReference type="Gene3D" id="3.40.630.30">
    <property type="match status" value="1"/>
</dbReference>
<organism evidence="1 2">
    <name type="scientific">Marinisporobacter balticus</name>
    <dbReference type="NCBI Taxonomy" id="2018667"/>
    <lineage>
        <taxon>Bacteria</taxon>
        <taxon>Bacillati</taxon>
        <taxon>Bacillota</taxon>
        <taxon>Clostridia</taxon>
        <taxon>Peptostreptococcales</taxon>
        <taxon>Thermotaleaceae</taxon>
        <taxon>Marinisporobacter</taxon>
    </lineage>
</organism>
<proteinExistence type="predicted"/>
<reference evidence="1 2" key="1">
    <citation type="submission" date="2019-03" db="EMBL/GenBank/DDBJ databases">
        <title>Genomic Encyclopedia of Type Strains, Phase IV (KMG-IV): sequencing the most valuable type-strain genomes for metagenomic binning, comparative biology and taxonomic classification.</title>
        <authorList>
            <person name="Goeker M."/>
        </authorList>
    </citation>
    <scope>NUCLEOTIDE SEQUENCE [LARGE SCALE GENOMIC DNA]</scope>
    <source>
        <strain evidence="1 2">DSM 102940</strain>
    </source>
</reference>
<sequence>MRGSIENVMAVVDVLVFCKETGRIDFLGVHPQYRRKGVTKAFSSKLMTKYLPGGTNR</sequence>
<name>A0A4R2KNB1_9FIRM</name>
<dbReference type="AlphaFoldDB" id="A0A4R2KNB1"/>
<gene>
    <name evidence="1" type="ORF">EV214_10924</name>
</gene>
<dbReference type="Proteomes" id="UP000294919">
    <property type="component" value="Unassembled WGS sequence"/>
</dbReference>
<evidence type="ECO:0000313" key="1">
    <source>
        <dbReference type="EMBL" id="TCO75193.1"/>
    </source>
</evidence>
<comment type="caution">
    <text evidence="1">The sequence shown here is derived from an EMBL/GenBank/DDBJ whole genome shotgun (WGS) entry which is preliminary data.</text>
</comment>
<dbReference type="OrthoDB" id="8365150at2"/>
<protein>
    <recommendedName>
        <fullName evidence="3">Acetyltransferase (GNAT) family protein</fullName>
    </recommendedName>
</protein>
<keyword evidence="2" id="KW-1185">Reference proteome</keyword>
<dbReference type="CDD" id="cd04301">
    <property type="entry name" value="NAT_SF"/>
    <property type="match status" value="1"/>
</dbReference>
<evidence type="ECO:0000313" key="2">
    <source>
        <dbReference type="Proteomes" id="UP000294919"/>
    </source>
</evidence>
<accession>A0A4R2KNB1</accession>
<dbReference type="EMBL" id="SLWV01000009">
    <property type="protein sequence ID" value="TCO75193.1"/>
    <property type="molecule type" value="Genomic_DNA"/>
</dbReference>